<dbReference type="Proteomes" id="UP001266305">
    <property type="component" value="Unassembled WGS sequence"/>
</dbReference>
<evidence type="ECO:0000256" key="1">
    <source>
        <dbReference type="SAM" id="SignalP"/>
    </source>
</evidence>
<evidence type="ECO:0000313" key="3">
    <source>
        <dbReference type="Proteomes" id="UP001266305"/>
    </source>
</evidence>
<keyword evidence="3" id="KW-1185">Reference proteome</keyword>
<organism evidence="2 3">
    <name type="scientific">Saguinus oedipus</name>
    <name type="common">Cotton-top tamarin</name>
    <name type="synonym">Oedipomidas oedipus</name>
    <dbReference type="NCBI Taxonomy" id="9490"/>
    <lineage>
        <taxon>Eukaryota</taxon>
        <taxon>Metazoa</taxon>
        <taxon>Chordata</taxon>
        <taxon>Craniata</taxon>
        <taxon>Vertebrata</taxon>
        <taxon>Euteleostomi</taxon>
        <taxon>Mammalia</taxon>
        <taxon>Eutheria</taxon>
        <taxon>Euarchontoglires</taxon>
        <taxon>Primates</taxon>
        <taxon>Haplorrhini</taxon>
        <taxon>Platyrrhini</taxon>
        <taxon>Cebidae</taxon>
        <taxon>Callitrichinae</taxon>
        <taxon>Saguinus</taxon>
    </lineage>
</organism>
<proteinExistence type="predicted"/>
<accession>A0ABQ9VJ91</accession>
<reference evidence="2 3" key="1">
    <citation type="submission" date="2023-05" db="EMBL/GenBank/DDBJ databases">
        <title>B98-5 Cell Line De Novo Hybrid Assembly: An Optical Mapping Approach.</title>
        <authorList>
            <person name="Kananen K."/>
            <person name="Auerbach J.A."/>
            <person name="Kautto E."/>
            <person name="Blachly J.S."/>
        </authorList>
    </citation>
    <scope>NUCLEOTIDE SEQUENCE [LARGE SCALE GENOMIC DNA]</scope>
    <source>
        <strain evidence="2">B95-8</strain>
        <tissue evidence="2">Cell line</tissue>
    </source>
</reference>
<keyword evidence="1" id="KW-0732">Signal</keyword>
<evidence type="ECO:0000313" key="2">
    <source>
        <dbReference type="EMBL" id="KAK2109445.1"/>
    </source>
</evidence>
<feature type="chain" id="PRO_5045357240" evidence="1">
    <location>
        <begin position="18"/>
        <end position="95"/>
    </location>
</feature>
<feature type="non-terminal residue" evidence="2">
    <location>
        <position position="1"/>
    </location>
</feature>
<sequence>SLLCLATQAMLLESLNGFVAVTKTQNTPTFNPQITQSEQDVMWRTWESQEEALAQALDRTGPRKGFRQKGCGQNLTCVFRSCSAQEWDKDVGETE</sequence>
<feature type="non-terminal residue" evidence="2">
    <location>
        <position position="95"/>
    </location>
</feature>
<comment type="caution">
    <text evidence="2">The sequence shown here is derived from an EMBL/GenBank/DDBJ whole genome shotgun (WGS) entry which is preliminary data.</text>
</comment>
<protein>
    <submittedName>
        <fullName evidence="2">Uncharacterized protein</fullName>
    </submittedName>
</protein>
<name>A0ABQ9VJ91_SAGOE</name>
<dbReference type="EMBL" id="JASSZA010000005">
    <property type="protein sequence ID" value="KAK2109445.1"/>
    <property type="molecule type" value="Genomic_DNA"/>
</dbReference>
<gene>
    <name evidence="2" type="ORF">P7K49_009191</name>
</gene>
<feature type="signal peptide" evidence="1">
    <location>
        <begin position="1"/>
        <end position="17"/>
    </location>
</feature>